<dbReference type="Gramene" id="LPERR05G22760.1">
    <property type="protein sequence ID" value="LPERR05G22760.1"/>
    <property type="gene ID" value="LPERR05G22760"/>
</dbReference>
<evidence type="ECO:0000256" key="2">
    <source>
        <dbReference type="ARBA" id="ARBA00004496"/>
    </source>
</evidence>
<evidence type="ECO:0000313" key="7">
    <source>
        <dbReference type="Proteomes" id="UP000032180"/>
    </source>
</evidence>
<dbReference type="GO" id="GO:0000278">
    <property type="term" value="P:mitotic cell cycle"/>
    <property type="evidence" value="ECO:0007669"/>
    <property type="project" value="InterPro"/>
</dbReference>
<evidence type="ECO:0000256" key="4">
    <source>
        <dbReference type="ARBA" id="ARBA00023242"/>
    </source>
</evidence>
<organism evidence="6 7">
    <name type="scientific">Leersia perrieri</name>
    <dbReference type="NCBI Taxonomy" id="77586"/>
    <lineage>
        <taxon>Eukaryota</taxon>
        <taxon>Viridiplantae</taxon>
        <taxon>Streptophyta</taxon>
        <taxon>Embryophyta</taxon>
        <taxon>Tracheophyta</taxon>
        <taxon>Spermatophyta</taxon>
        <taxon>Magnoliopsida</taxon>
        <taxon>Liliopsida</taxon>
        <taxon>Poales</taxon>
        <taxon>Poaceae</taxon>
        <taxon>BOP clade</taxon>
        <taxon>Oryzoideae</taxon>
        <taxon>Oryzeae</taxon>
        <taxon>Oryzinae</taxon>
        <taxon>Leersia</taxon>
    </lineage>
</organism>
<dbReference type="GO" id="GO:0005634">
    <property type="term" value="C:nucleus"/>
    <property type="evidence" value="ECO:0007669"/>
    <property type="project" value="UniProtKB-SubCell"/>
</dbReference>
<dbReference type="Gramene" id="LPERR05G22760.7">
    <property type="protein sequence ID" value="LPERR05G22760.7"/>
    <property type="gene ID" value="LPERR05G22760"/>
</dbReference>
<keyword evidence="7" id="KW-1185">Reference proteome</keyword>
<dbReference type="PANTHER" id="PTHR34362:SF1">
    <property type="entry name" value="WPP DOMAIN-CONTAINING PROTEIN 1-RELATED"/>
    <property type="match status" value="1"/>
</dbReference>
<dbReference type="Proteomes" id="UP000032180">
    <property type="component" value="Chromosome 5"/>
</dbReference>
<comment type="subcellular location">
    <subcellularLocation>
        <location evidence="2">Cytoplasm</location>
    </subcellularLocation>
    <subcellularLocation>
        <location evidence="1">Nucleus</location>
    </subcellularLocation>
</comment>
<dbReference type="PANTHER" id="PTHR34362">
    <property type="entry name" value="WPP DOMAIN-CONTAINING PROTEIN 1-RELATED"/>
    <property type="match status" value="1"/>
</dbReference>
<dbReference type="EnsemblPlants" id="LPERR05G22760.7">
    <property type="protein sequence ID" value="LPERR05G22760.7"/>
    <property type="gene ID" value="LPERR05G22760"/>
</dbReference>
<dbReference type="GO" id="GO:0005737">
    <property type="term" value="C:cytoplasm"/>
    <property type="evidence" value="ECO:0007669"/>
    <property type="project" value="UniProtKB-SubCell"/>
</dbReference>
<dbReference type="EnsemblPlants" id="LPERR05G22760.5">
    <property type="protein sequence ID" value="LPERR05G22760.5"/>
    <property type="gene ID" value="LPERR05G22760"/>
</dbReference>
<evidence type="ECO:0000313" key="6">
    <source>
        <dbReference type="EnsemblPlants" id="LPERR05G22760.5"/>
    </source>
</evidence>
<dbReference type="InterPro" id="IPR038214">
    <property type="entry name" value="WPP_sf"/>
</dbReference>
<dbReference type="EnsemblPlants" id="LPERR05G22760.1">
    <property type="protein sequence ID" value="LPERR05G22760.1"/>
    <property type="gene ID" value="LPERR05G22760"/>
</dbReference>
<evidence type="ECO:0000256" key="3">
    <source>
        <dbReference type="ARBA" id="ARBA00022490"/>
    </source>
</evidence>
<proteinExistence type="predicted"/>
<dbReference type="HOGENOM" id="CLU_1153155_0_0_1"/>
<accession>A0A0D9WK72</accession>
<name>A0A0D9WK72_9ORYZ</name>
<dbReference type="EnsemblPlants" id="LPERR05G22760.2">
    <property type="protein sequence ID" value="LPERR05G22760.2"/>
    <property type="gene ID" value="LPERR05G22760"/>
</dbReference>
<dbReference type="InterPro" id="IPR044692">
    <property type="entry name" value="WPP1/2/3"/>
</dbReference>
<dbReference type="InterPro" id="IPR025265">
    <property type="entry name" value="WPP_dom"/>
</dbReference>
<reference evidence="6 7" key="1">
    <citation type="submission" date="2012-08" db="EMBL/GenBank/DDBJ databases">
        <title>Oryza genome evolution.</title>
        <authorList>
            <person name="Wing R.A."/>
        </authorList>
    </citation>
    <scope>NUCLEOTIDE SEQUENCE</scope>
</reference>
<reference evidence="6 7" key="2">
    <citation type="submission" date="2013-12" db="EMBL/GenBank/DDBJ databases">
        <authorList>
            <person name="Yu Y."/>
            <person name="Lee S."/>
            <person name="de Baynast K."/>
            <person name="Wissotski M."/>
            <person name="Liu L."/>
            <person name="Talag J."/>
            <person name="Goicoechea J."/>
            <person name="Angelova A."/>
            <person name="Jetty R."/>
            <person name="Kudrna D."/>
            <person name="Golser W."/>
            <person name="Rivera L."/>
            <person name="Zhang J."/>
            <person name="Wing R."/>
        </authorList>
    </citation>
    <scope>NUCLEOTIDE SEQUENCE</scope>
</reference>
<reference evidence="6" key="3">
    <citation type="submission" date="2015-04" db="UniProtKB">
        <authorList>
            <consortium name="EnsemblPlants"/>
        </authorList>
    </citation>
    <scope>IDENTIFICATION</scope>
</reference>
<dbReference type="AlphaFoldDB" id="A0A0D9WK72"/>
<dbReference type="GO" id="GO:0048527">
    <property type="term" value="P:lateral root development"/>
    <property type="evidence" value="ECO:0007669"/>
    <property type="project" value="InterPro"/>
</dbReference>
<keyword evidence="3" id="KW-0963">Cytoplasm</keyword>
<dbReference type="STRING" id="77586.A0A0D9WK72"/>
<sequence>MANDDGGAEERWIRTVVDELRRFHALRPHPSGVRPRFAPLPPELRARMHEKLGALWPLAQSTRDGIVSRAARRISGAAGLPWRRYGFIPEPEASRIAVAADAEAFAAVSAYAAGKSVATDEERSDLYRMYAKEVWASVYRYEESRAQAAAATSSSHENFFFSAGAGGGGTDEAFRRPKAELASLRALCRQPAWHDEEAAWILVVGLAPPPPPTSHAKPWRWSMRKAQAARAAVKTWNLLQA</sequence>
<dbReference type="eggNOG" id="ENOG502R6ZJ">
    <property type="taxonomic scope" value="Eukaryota"/>
</dbReference>
<dbReference type="Gramene" id="LPERR05G22760.2">
    <property type="protein sequence ID" value="LPERR05G22760.2"/>
    <property type="gene ID" value="LPERR05G22760"/>
</dbReference>
<dbReference type="Gramene" id="LPERR05G22760.5">
    <property type="protein sequence ID" value="LPERR05G22760.5"/>
    <property type="gene ID" value="LPERR05G22760"/>
</dbReference>
<feature type="domain" description="WPP" evidence="5">
    <location>
        <begin position="55"/>
        <end position="142"/>
    </location>
</feature>
<evidence type="ECO:0000259" key="5">
    <source>
        <dbReference type="Pfam" id="PF13943"/>
    </source>
</evidence>
<evidence type="ECO:0000256" key="1">
    <source>
        <dbReference type="ARBA" id="ARBA00004123"/>
    </source>
</evidence>
<protein>
    <recommendedName>
        <fullName evidence="5">WPP domain-containing protein</fullName>
    </recommendedName>
</protein>
<dbReference type="Gene3D" id="1.10.246.200">
    <property type="entry name" value="WPP domain"/>
    <property type="match status" value="1"/>
</dbReference>
<dbReference type="Pfam" id="PF13943">
    <property type="entry name" value="WPP"/>
    <property type="match status" value="1"/>
</dbReference>
<keyword evidence="4" id="KW-0539">Nucleus</keyword>